<comment type="subcellular location">
    <subcellularLocation>
        <location evidence="1">Cell membrane</location>
        <topology evidence="1">Multi-pass membrane protein</topology>
    </subcellularLocation>
</comment>
<protein>
    <submittedName>
        <fullName evidence="8">Putative membrane protein YeaQ/YmgE (Transglycosylase-associated protein family)</fullName>
    </submittedName>
</protein>
<comment type="similarity">
    <text evidence="2">Belongs to the UPF0410 family.</text>
</comment>
<sequence length="86" mass="8681">MGFISLLILGLIAGAIAGAILKDRAPGGFLATLVVGVIGAVLGGWIGSAISGEGLKGFFDLWSWILAIGGSLLVLLIYGAISGRKR</sequence>
<dbReference type="Pfam" id="PF04226">
    <property type="entry name" value="Transgly_assoc"/>
    <property type="match status" value="1"/>
</dbReference>
<organism evidence="8 9">
    <name type="scientific">Salana multivorans</name>
    <dbReference type="NCBI Taxonomy" id="120377"/>
    <lineage>
        <taxon>Bacteria</taxon>
        <taxon>Bacillati</taxon>
        <taxon>Actinomycetota</taxon>
        <taxon>Actinomycetes</taxon>
        <taxon>Micrococcales</taxon>
        <taxon>Beutenbergiaceae</taxon>
        <taxon>Salana</taxon>
    </lineage>
</organism>
<name>A0A3N2DBV1_9MICO</name>
<gene>
    <name evidence="8" type="ORF">EDD28_1803</name>
</gene>
<evidence type="ECO:0000256" key="1">
    <source>
        <dbReference type="ARBA" id="ARBA00004651"/>
    </source>
</evidence>
<evidence type="ECO:0000256" key="2">
    <source>
        <dbReference type="ARBA" id="ARBA00011006"/>
    </source>
</evidence>
<dbReference type="RefSeq" id="WP_123739291.1">
    <property type="nucleotide sequence ID" value="NZ_CALFQU010000005.1"/>
</dbReference>
<reference evidence="8 9" key="1">
    <citation type="submission" date="2018-11" db="EMBL/GenBank/DDBJ databases">
        <title>Sequencing the genomes of 1000 actinobacteria strains.</title>
        <authorList>
            <person name="Klenk H.-P."/>
        </authorList>
    </citation>
    <scope>NUCLEOTIDE SEQUENCE [LARGE SCALE GENOMIC DNA]</scope>
    <source>
        <strain evidence="8 9">DSM 13521</strain>
    </source>
</reference>
<evidence type="ECO:0000313" key="9">
    <source>
        <dbReference type="Proteomes" id="UP000275356"/>
    </source>
</evidence>
<feature type="transmembrane region" description="Helical" evidence="7">
    <location>
        <begin position="28"/>
        <end position="49"/>
    </location>
</feature>
<keyword evidence="4 7" id="KW-0812">Transmembrane</keyword>
<evidence type="ECO:0000256" key="3">
    <source>
        <dbReference type="ARBA" id="ARBA00022475"/>
    </source>
</evidence>
<dbReference type="GO" id="GO:0005886">
    <property type="term" value="C:plasma membrane"/>
    <property type="evidence" value="ECO:0007669"/>
    <property type="project" value="UniProtKB-SubCell"/>
</dbReference>
<dbReference type="EMBL" id="RKHQ01000001">
    <property type="protein sequence ID" value="ROR97207.1"/>
    <property type="molecule type" value="Genomic_DNA"/>
</dbReference>
<dbReference type="PANTHER" id="PTHR33884:SF3">
    <property type="entry name" value="UPF0410 PROTEIN YMGE"/>
    <property type="match status" value="1"/>
</dbReference>
<dbReference type="AlphaFoldDB" id="A0A3N2DBV1"/>
<accession>A0A3N2DBV1</accession>
<proteinExistence type="inferred from homology"/>
<keyword evidence="9" id="KW-1185">Reference proteome</keyword>
<keyword evidence="5 7" id="KW-1133">Transmembrane helix</keyword>
<evidence type="ECO:0000256" key="5">
    <source>
        <dbReference type="ARBA" id="ARBA00022989"/>
    </source>
</evidence>
<evidence type="ECO:0000256" key="7">
    <source>
        <dbReference type="SAM" id="Phobius"/>
    </source>
</evidence>
<evidence type="ECO:0000313" key="8">
    <source>
        <dbReference type="EMBL" id="ROR97207.1"/>
    </source>
</evidence>
<keyword evidence="3" id="KW-1003">Cell membrane</keyword>
<keyword evidence="6 7" id="KW-0472">Membrane</keyword>
<dbReference type="InterPro" id="IPR007341">
    <property type="entry name" value="Transgly_assoc"/>
</dbReference>
<comment type="caution">
    <text evidence="8">The sequence shown here is derived from an EMBL/GenBank/DDBJ whole genome shotgun (WGS) entry which is preliminary data.</text>
</comment>
<evidence type="ECO:0000256" key="6">
    <source>
        <dbReference type="ARBA" id="ARBA00023136"/>
    </source>
</evidence>
<dbReference type="OrthoDB" id="4568405at2"/>
<evidence type="ECO:0000256" key="4">
    <source>
        <dbReference type="ARBA" id="ARBA00022692"/>
    </source>
</evidence>
<dbReference type="Proteomes" id="UP000275356">
    <property type="component" value="Unassembled WGS sequence"/>
</dbReference>
<feature type="transmembrane region" description="Helical" evidence="7">
    <location>
        <begin position="61"/>
        <end position="81"/>
    </location>
</feature>
<dbReference type="PANTHER" id="PTHR33884">
    <property type="entry name" value="UPF0410 PROTEIN YMGE"/>
    <property type="match status" value="1"/>
</dbReference>